<keyword evidence="6" id="KW-1185">Reference proteome</keyword>
<evidence type="ECO:0000256" key="1">
    <source>
        <dbReference type="ARBA" id="ARBA00022553"/>
    </source>
</evidence>
<protein>
    <submittedName>
        <fullName evidence="5">Putative thiol methyltransferase 2</fullName>
    </submittedName>
</protein>
<reference evidence="5 6" key="2">
    <citation type="submission" date="2020-04" db="EMBL/GenBank/DDBJ databases">
        <title>Genome sequencing and assembly of multiple isolates from the Colletotrichum gloeosporioides species complex.</title>
        <authorList>
            <person name="Gan P."/>
            <person name="Shirasu K."/>
        </authorList>
    </citation>
    <scope>NUCLEOTIDE SEQUENCE [LARGE SCALE GENOMIC DNA]</scope>
    <source>
        <strain evidence="5 6">Nara gc5</strain>
    </source>
</reference>
<dbReference type="InterPro" id="IPR029063">
    <property type="entry name" value="SAM-dependent_MTases_sf"/>
</dbReference>
<dbReference type="RefSeq" id="XP_031882408.1">
    <property type="nucleotide sequence ID" value="XM_032020446.1"/>
</dbReference>
<dbReference type="CDD" id="cd02440">
    <property type="entry name" value="AdoMet_MTases"/>
    <property type="match status" value="1"/>
</dbReference>
<keyword evidence="2 5" id="KW-0489">Methyltransferase</keyword>
<evidence type="ECO:0000256" key="2">
    <source>
        <dbReference type="ARBA" id="ARBA00022603"/>
    </source>
</evidence>
<dbReference type="PANTHER" id="PTHR32183">
    <property type="match status" value="1"/>
</dbReference>
<dbReference type="Pfam" id="PF05724">
    <property type="entry name" value="TPMT"/>
    <property type="match status" value="1"/>
</dbReference>
<gene>
    <name evidence="5" type="primary">HOL3-1</name>
    <name evidence="5" type="ORF">CGGC5_v015757</name>
</gene>
<evidence type="ECO:0000313" key="5">
    <source>
        <dbReference type="EMBL" id="KAF4474727.1"/>
    </source>
</evidence>
<dbReference type="Proteomes" id="UP000011096">
    <property type="component" value="Unassembled WGS sequence"/>
</dbReference>
<dbReference type="InterPro" id="IPR008854">
    <property type="entry name" value="TPMT"/>
</dbReference>
<keyword evidence="1" id="KW-0597">Phosphoprotein</keyword>
<dbReference type="OrthoDB" id="276151at2759"/>
<reference evidence="5 6" key="1">
    <citation type="submission" date="2012-08" db="EMBL/GenBank/DDBJ databases">
        <authorList>
            <person name="Gan P.H.P."/>
            <person name="Ikeda K."/>
            <person name="Irieda H."/>
            <person name="Narusaka M."/>
            <person name="O'Connell R.J."/>
            <person name="Narusaka Y."/>
            <person name="Takano Y."/>
            <person name="Kubo Y."/>
            <person name="Shirasu K."/>
        </authorList>
    </citation>
    <scope>NUCLEOTIDE SEQUENCE [LARGE SCALE GENOMIC DNA]</scope>
    <source>
        <strain evidence="5 6">Nara gc5</strain>
    </source>
</reference>
<accession>A0A7J6IFP2</accession>
<dbReference type="PROSITE" id="PS51585">
    <property type="entry name" value="SAM_MT_TPMT"/>
    <property type="match status" value="1"/>
</dbReference>
<dbReference type="InParanoid" id="A0A7J6IFP2"/>
<dbReference type="PANTHER" id="PTHR32183:SF6">
    <property type="entry name" value="CYSTEINE SULFINATE DESULFINASE_CYSTEINE DESULFURASE AND RELATED ENZYMES"/>
    <property type="match status" value="1"/>
</dbReference>
<evidence type="ECO:0000256" key="3">
    <source>
        <dbReference type="ARBA" id="ARBA00022679"/>
    </source>
</evidence>
<dbReference type="AlphaFoldDB" id="A0A7J6IFP2"/>
<proteinExistence type="predicted"/>
<name>A0A7J6IFP2_COLFN</name>
<dbReference type="Gene3D" id="3.40.50.150">
    <property type="entry name" value="Vaccinia Virus protein VP39"/>
    <property type="match status" value="1"/>
</dbReference>
<keyword evidence="3 5" id="KW-0808">Transferase</keyword>
<dbReference type="EMBL" id="ANPB02000010">
    <property type="protein sequence ID" value="KAF4474727.1"/>
    <property type="molecule type" value="Genomic_DNA"/>
</dbReference>
<evidence type="ECO:0000256" key="4">
    <source>
        <dbReference type="ARBA" id="ARBA00022691"/>
    </source>
</evidence>
<dbReference type="GO" id="GO:0032259">
    <property type="term" value="P:methylation"/>
    <property type="evidence" value="ECO:0007669"/>
    <property type="project" value="UniProtKB-KW"/>
</dbReference>
<dbReference type="GO" id="GO:0008757">
    <property type="term" value="F:S-adenosylmethionine-dependent methyltransferase activity"/>
    <property type="evidence" value="ECO:0007669"/>
    <property type="project" value="InterPro"/>
</dbReference>
<comment type="caution">
    <text evidence="5">The sequence shown here is derived from an EMBL/GenBank/DDBJ whole genome shotgun (WGS) entry which is preliminary data.</text>
</comment>
<dbReference type="GeneID" id="43604658"/>
<sequence>MSSKLSDAFSNAPLSTHGPKWSAFWEEKFTPWDRGGPSLALQDVLTTRPDLVPLPPPGAPSKPTALVPGCGKGHDALLLASLGYDVLGLDFSATAISQAIENEKAGTSDASSARQPNGVGPGTVTWLSGDFFSDAWLEEWGREKTFDLVFDYTFLCALPPSARPLWATRMTSLLSPHGRLVCLEFPSGKPLSAPGPPWGLTPEIYLALLARPGDALEFSSSTEKGDPTDTVIVPPFDAANGLRRLELIKPPRTHQAGMNEDGTVRDWIHVWSR</sequence>
<keyword evidence="4" id="KW-0949">S-adenosyl-L-methionine</keyword>
<organism evidence="5 6">
    <name type="scientific">Colletotrichum fructicola (strain Nara gc5)</name>
    <name type="common">Anthracnose fungus</name>
    <name type="synonym">Colletotrichum gloeosporioides (strain Nara gc5)</name>
    <dbReference type="NCBI Taxonomy" id="1213859"/>
    <lineage>
        <taxon>Eukaryota</taxon>
        <taxon>Fungi</taxon>
        <taxon>Dikarya</taxon>
        <taxon>Ascomycota</taxon>
        <taxon>Pezizomycotina</taxon>
        <taxon>Sordariomycetes</taxon>
        <taxon>Hypocreomycetidae</taxon>
        <taxon>Glomerellales</taxon>
        <taxon>Glomerellaceae</taxon>
        <taxon>Colletotrichum</taxon>
        <taxon>Colletotrichum gloeosporioides species complex</taxon>
    </lineage>
</organism>
<dbReference type="SUPFAM" id="SSF53335">
    <property type="entry name" value="S-adenosyl-L-methionine-dependent methyltransferases"/>
    <property type="match status" value="1"/>
</dbReference>
<evidence type="ECO:0000313" key="6">
    <source>
        <dbReference type="Proteomes" id="UP000011096"/>
    </source>
</evidence>